<gene>
    <name evidence="1" type="ORF">AYI68_g3821</name>
</gene>
<sequence>MPVEIKISKDTPSYSTWEKLANSKADLKIVLEAGVVDDQDIVTVYGTRHKSLGTITKLPIRIADHSFPADMLVLKLSKTVIILETDWFNKFNAVFILE</sequence>
<dbReference type="AlphaFoldDB" id="A0A1R0GYS7"/>
<evidence type="ECO:0000313" key="2">
    <source>
        <dbReference type="Proteomes" id="UP000187455"/>
    </source>
</evidence>
<accession>A0A1R0GYS7</accession>
<protein>
    <submittedName>
        <fullName evidence="1">Uncharacterized protein</fullName>
    </submittedName>
</protein>
<dbReference type="EMBL" id="LSSL01001950">
    <property type="protein sequence ID" value="OLY82064.1"/>
    <property type="molecule type" value="Genomic_DNA"/>
</dbReference>
<keyword evidence="2" id="KW-1185">Reference proteome</keyword>
<dbReference type="Proteomes" id="UP000187455">
    <property type="component" value="Unassembled WGS sequence"/>
</dbReference>
<dbReference type="Pfam" id="PF08284">
    <property type="entry name" value="RVP_2"/>
    <property type="match status" value="1"/>
</dbReference>
<evidence type="ECO:0000313" key="1">
    <source>
        <dbReference type="EMBL" id="OLY82064.1"/>
    </source>
</evidence>
<dbReference type="OrthoDB" id="2425384at2759"/>
<organism evidence="1 2">
    <name type="scientific">Smittium mucronatum</name>
    <dbReference type="NCBI Taxonomy" id="133383"/>
    <lineage>
        <taxon>Eukaryota</taxon>
        <taxon>Fungi</taxon>
        <taxon>Fungi incertae sedis</taxon>
        <taxon>Zoopagomycota</taxon>
        <taxon>Kickxellomycotina</taxon>
        <taxon>Harpellomycetes</taxon>
        <taxon>Harpellales</taxon>
        <taxon>Legeriomycetaceae</taxon>
        <taxon>Smittium</taxon>
    </lineage>
</organism>
<reference evidence="1 2" key="1">
    <citation type="journal article" date="2016" name="Mol. Biol. Evol.">
        <title>Genome-Wide Survey of Gut Fungi (Harpellales) Reveals the First Horizontally Transferred Ubiquitin Gene from a Mosquito Host.</title>
        <authorList>
            <person name="Wang Y."/>
            <person name="White M.M."/>
            <person name="Kvist S."/>
            <person name="Moncalvo J.M."/>
        </authorList>
    </citation>
    <scope>NUCLEOTIDE SEQUENCE [LARGE SCALE GENOMIC DNA]</scope>
    <source>
        <strain evidence="1 2">ALG-7-W6</strain>
    </source>
</reference>
<name>A0A1R0GYS7_9FUNG</name>
<comment type="caution">
    <text evidence="1">The sequence shown here is derived from an EMBL/GenBank/DDBJ whole genome shotgun (WGS) entry which is preliminary data.</text>
</comment>
<dbReference type="Gene3D" id="2.40.70.10">
    <property type="entry name" value="Acid Proteases"/>
    <property type="match status" value="1"/>
</dbReference>
<dbReference type="InterPro" id="IPR021109">
    <property type="entry name" value="Peptidase_aspartic_dom_sf"/>
</dbReference>
<proteinExistence type="predicted"/>